<feature type="signal peptide" evidence="2">
    <location>
        <begin position="1"/>
        <end position="19"/>
    </location>
</feature>
<comment type="caution">
    <text evidence="3">The sequence shown here is derived from an EMBL/GenBank/DDBJ whole genome shotgun (WGS) entry which is preliminary data.</text>
</comment>
<dbReference type="PANTHER" id="PTHR47224:SF1">
    <property type="entry name" value="TRANSMEMBRANE PROTEIN 25"/>
    <property type="match status" value="1"/>
</dbReference>
<keyword evidence="1" id="KW-0812">Transmembrane</keyword>
<protein>
    <submittedName>
        <fullName evidence="3">Uncharacterized protein</fullName>
    </submittedName>
</protein>
<gene>
    <name evidence="3" type="ORF">GDO86_012813</name>
</gene>
<proteinExistence type="predicted"/>
<dbReference type="GO" id="GO:0090394">
    <property type="term" value="P:negative regulation of excitatory postsynaptic potential"/>
    <property type="evidence" value="ECO:0007669"/>
    <property type="project" value="TreeGrafter"/>
</dbReference>
<evidence type="ECO:0000313" key="3">
    <source>
        <dbReference type="EMBL" id="KAG8434579.1"/>
    </source>
</evidence>
<sequence length="214" mass="23493">MLFRISLLFFHQFIQRGLGEPLQKDGTQDASCETDGPSLTWYMNGVKQEMGMSKEPPFLLPVTPGSSSVLTLAERRGENCSDTWRKGEELLSVHFPPDSSLHSPAISLLLLLVVRTQPFSTFTLRDQNGGLTLNSSRLLLLDTRSMDINGSLKVKVSTEERGITRESVGALGFLSSRVEVPLLALVFGGTGVVAGILLINALVCCFLLKRKRQD</sequence>
<keyword evidence="1" id="KW-1133">Transmembrane helix</keyword>
<reference evidence="3" key="1">
    <citation type="thesis" date="2020" institute="ProQuest LLC" country="789 East Eisenhower Parkway, Ann Arbor, MI, USA">
        <title>Comparative Genomics and Chromosome Evolution.</title>
        <authorList>
            <person name="Mudd A.B."/>
        </authorList>
    </citation>
    <scope>NUCLEOTIDE SEQUENCE</scope>
    <source>
        <strain evidence="3">Female2</strain>
        <tissue evidence="3">Blood</tissue>
    </source>
</reference>
<name>A0A8T2INT1_9PIPI</name>
<evidence type="ECO:0000313" key="4">
    <source>
        <dbReference type="Proteomes" id="UP000812440"/>
    </source>
</evidence>
<evidence type="ECO:0000256" key="2">
    <source>
        <dbReference type="SAM" id="SignalP"/>
    </source>
</evidence>
<keyword evidence="4" id="KW-1185">Reference proteome</keyword>
<evidence type="ECO:0000256" key="1">
    <source>
        <dbReference type="SAM" id="Phobius"/>
    </source>
</evidence>
<keyword evidence="1" id="KW-0472">Membrane</keyword>
<feature type="chain" id="PRO_5035742132" evidence="2">
    <location>
        <begin position="20"/>
        <end position="214"/>
    </location>
</feature>
<accession>A0A8T2INT1</accession>
<dbReference type="InterPro" id="IPR042864">
    <property type="entry name" value="TMEM25"/>
</dbReference>
<keyword evidence="2" id="KW-0732">Signal</keyword>
<dbReference type="PANTHER" id="PTHR47224">
    <property type="entry name" value="TRANSMEMBRANE PROTEIN 25"/>
    <property type="match status" value="1"/>
</dbReference>
<dbReference type="AlphaFoldDB" id="A0A8T2INT1"/>
<dbReference type="EMBL" id="JAACNH010000008">
    <property type="protein sequence ID" value="KAG8434579.1"/>
    <property type="molecule type" value="Genomic_DNA"/>
</dbReference>
<dbReference type="Proteomes" id="UP000812440">
    <property type="component" value="Chromosome 7"/>
</dbReference>
<dbReference type="OrthoDB" id="8655664at2759"/>
<feature type="transmembrane region" description="Helical" evidence="1">
    <location>
        <begin position="182"/>
        <end position="208"/>
    </location>
</feature>
<organism evidence="3 4">
    <name type="scientific">Hymenochirus boettgeri</name>
    <name type="common">Congo dwarf clawed frog</name>
    <dbReference type="NCBI Taxonomy" id="247094"/>
    <lineage>
        <taxon>Eukaryota</taxon>
        <taxon>Metazoa</taxon>
        <taxon>Chordata</taxon>
        <taxon>Craniata</taxon>
        <taxon>Vertebrata</taxon>
        <taxon>Euteleostomi</taxon>
        <taxon>Amphibia</taxon>
        <taxon>Batrachia</taxon>
        <taxon>Anura</taxon>
        <taxon>Pipoidea</taxon>
        <taxon>Pipidae</taxon>
        <taxon>Pipinae</taxon>
        <taxon>Hymenochirus</taxon>
    </lineage>
</organism>